<gene>
    <name evidence="1" type="ORF">PHA8399_01466</name>
</gene>
<sequence length="76" mass="7996">MICDLGQNPGKPGLRIYAVHLDGFDRGIGGGSCVAATFGADEQVVFAAYGQFPFILPMSGKFTGFIIDGMPILART</sequence>
<evidence type="ECO:0000313" key="1">
    <source>
        <dbReference type="EMBL" id="CUH99348.1"/>
    </source>
</evidence>
<organism evidence="1 2">
    <name type="scientific">Leisingera aquaemixtae</name>
    <dbReference type="NCBI Taxonomy" id="1396826"/>
    <lineage>
        <taxon>Bacteria</taxon>
        <taxon>Pseudomonadati</taxon>
        <taxon>Pseudomonadota</taxon>
        <taxon>Alphaproteobacteria</taxon>
        <taxon>Rhodobacterales</taxon>
        <taxon>Roseobacteraceae</taxon>
        <taxon>Leisingera</taxon>
    </lineage>
</organism>
<reference evidence="1 2" key="1">
    <citation type="submission" date="2015-09" db="EMBL/GenBank/DDBJ databases">
        <authorList>
            <consortium name="Swine Surveillance"/>
        </authorList>
    </citation>
    <scope>NUCLEOTIDE SEQUENCE [LARGE SCALE GENOMIC DNA]</scope>
    <source>
        <strain evidence="1 2">CECT 8399</strain>
    </source>
</reference>
<name>A0A0P1HWB3_9RHOB</name>
<proteinExistence type="predicted"/>
<protein>
    <submittedName>
        <fullName evidence="1">Uncharacterized protein</fullName>
    </submittedName>
</protein>
<evidence type="ECO:0000313" key="2">
    <source>
        <dbReference type="Proteomes" id="UP000051326"/>
    </source>
</evidence>
<dbReference type="EMBL" id="CYSR01000011">
    <property type="protein sequence ID" value="CUH99348.1"/>
    <property type="molecule type" value="Genomic_DNA"/>
</dbReference>
<accession>A0A0P1HWB3</accession>
<dbReference type="Proteomes" id="UP000051326">
    <property type="component" value="Unassembled WGS sequence"/>
</dbReference>
<dbReference type="AlphaFoldDB" id="A0A0P1HWB3"/>